<sequence>MRGGAAGGCGTVYGARRLADGGRRCSGPTYRQRLSGRGASVRGLAGGERRVKTQPGLSWTDNDDARVSFPPPFEGVVVPSQPSRVVAGRKPGLGSYETLTDGGGGAMLSGEQSGSSLLLNQCVGIVGVWVVLRPSKVIIL</sequence>
<dbReference type="Proteomes" id="UP000008021">
    <property type="component" value="Chromosome 3"/>
</dbReference>
<keyword evidence="3" id="KW-1185">Reference proteome</keyword>
<evidence type="ECO:0000313" key="3">
    <source>
        <dbReference type="Proteomes" id="UP000008021"/>
    </source>
</evidence>
<accession>A0A0E0D0Z4</accession>
<reference evidence="2" key="2">
    <citation type="submission" date="2018-05" db="EMBL/GenBank/DDBJ databases">
        <title>OmerRS3 (Oryza meridionalis Reference Sequence Version 3).</title>
        <authorList>
            <person name="Zhang J."/>
            <person name="Kudrna D."/>
            <person name="Lee S."/>
            <person name="Talag J."/>
            <person name="Welchert J."/>
            <person name="Wing R.A."/>
        </authorList>
    </citation>
    <scope>NUCLEOTIDE SEQUENCE [LARGE SCALE GENOMIC DNA]</scope>
    <source>
        <strain evidence="2">cv. OR44</strain>
    </source>
</reference>
<name>A0A0E0D0Z4_9ORYZ</name>
<dbReference type="AlphaFoldDB" id="A0A0E0D0Z4"/>
<dbReference type="EnsemblPlants" id="OMERI03G16480.1">
    <property type="protein sequence ID" value="OMERI03G16480.1"/>
    <property type="gene ID" value="OMERI03G16480"/>
</dbReference>
<evidence type="ECO:0000256" key="1">
    <source>
        <dbReference type="SAM" id="MobiDB-lite"/>
    </source>
</evidence>
<dbReference type="HOGENOM" id="CLU_1838332_0_0_1"/>
<reference evidence="2" key="1">
    <citation type="submission" date="2015-04" db="UniProtKB">
        <authorList>
            <consortium name="EnsemblPlants"/>
        </authorList>
    </citation>
    <scope>IDENTIFICATION</scope>
</reference>
<protein>
    <submittedName>
        <fullName evidence="2">Uncharacterized protein</fullName>
    </submittedName>
</protein>
<organism evidence="2">
    <name type="scientific">Oryza meridionalis</name>
    <dbReference type="NCBI Taxonomy" id="40149"/>
    <lineage>
        <taxon>Eukaryota</taxon>
        <taxon>Viridiplantae</taxon>
        <taxon>Streptophyta</taxon>
        <taxon>Embryophyta</taxon>
        <taxon>Tracheophyta</taxon>
        <taxon>Spermatophyta</taxon>
        <taxon>Magnoliopsida</taxon>
        <taxon>Liliopsida</taxon>
        <taxon>Poales</taxon>
        <taxon>Poaceae</taxon>
        <taxon>BOP clade</taxon>
        <taxon>Oryzoideae</taxon>
        <taxon>Oryzeae</taxon>
        <taxon>Oryzinae</taxon>
        <taxon>Oryza</taxon>
    </lineage>
</organism>
<evidence type="ECO:0000313" key="2">
    <source>
        <dbReference type="EnsemblPlants" id="OMERI03G16480.1"/>
    </source>
</evidence>
<dbReference type="Gramene" id="OMERI03G16480.1">
    <property type="protein sequence ID" value="OMERI03G16480.1"/>
    <property type="gene ID" value="OMERI03G16480"/>
</dbReference>
<proteinExistence type="predicted"/>
<feature type="region of interest" description="Disordered" evidence="1">
    <location>
        <begin position="45"/>
        <end position="64"/>
    </location>
</feature>